<reference evidence="2 3" key="1">
    <citation type="journal article" date="2019" name="Sci. Rep.">
        <title>Orb-weaving spider Araneus ventricosus genome elucidates the spidroin gene catalogue.</title>
        <authorList>
            <person name="Kono N."/>
            <person name="Nakamura H."/>
            <person name="Ohtoshi R."/>
            <person name="Moran D.A.P."/>
            <person name="Shinohara A."/>
            <person name="Yoshida Y."/>
            <person name="Fujiwara M."/>
            <person name="Mori M."/>
            <person name="Tomita M."/>
            <person name="Arakawa K."/>
        </authorList>
    </citation>
    <scope>NUCLEOTIDE SEQUENCE [LARGE SCALE GENOMIC DNA]</scope>
</reference>
<accession>A0A4Y2SHP1</accession>
<dbReference type="SUPFAM" id="SSF53098">
    <property type="entry name" value="Ribonuclease H-like"/>
    <property type="match status" value="1"/>
</dbReference>
<dbReference type="InterPro" id="IPR005135">
    <property type="entry name" value="Endo/exonuclease/phosphatase"/>
</dbReference>
<dbReference type="EMBL" id="BGPR01021476">
    <property type="protein sequence ID" value="GBN86820.1"/>
    <property type="molecule type" value="Genomic_DNA"/>
</dbReference>
<dbReference type="SUPFAM" id="SSF56219">
    <property type="entry name" value="DNase I-like"/>
    <property type="match status" value="1"/>
</dbReference>
<dbReference type="Proteomes" id="UP000499080">
    <property type="component" value="Unassembled WGS sequence"/>
</dbReference>
<proteinExistence type="predicted"/>
<dbReference type="InterPro" id="IPR036691">
    <property type="entry name" value="Endo/exonu/phosph_ase_sf"/>
</dbReference>
<keyword evidence="3" id="KW-1185">Reference proteome</keyword>
<feature type="domain" description="Endonuclease/exonuclease/phosphatase" evidence="1">
    <location>
        <begin position="224"/>
        <end position="305"/>
    </location>
</feature>
<gene>
    <name evidence="2" type="ORF">AVEN_244831_1</name>
</gene>
<dbReference type="GO" id="GO:0003824">
    <property type="term" value="F:catalytic activity"/>
    <property type="evidence" value="ECO:0007669"/>
    <property type="project" value="InterPro"/>
</dbReference>
<name>A0A4Y2SHP1_ARAVE</name>
<dbReference type="Pfam" id="PF14529">
    <property type="entry name" value="Exo_endo_phos_2"/>
    <property type="match status" value="1"/>
</dbReference>
<evidence type="ECO:0000313" key="2">
    <source>
        <dbReference type="EMBL" id="GBN86820.1"/>
    </source>
</evidence>
<organism evidence="2 3">
    <name type="scientific">Araneus ventricosus</name>
    <name type="common">Orbweaver spider</name>
    <name type="synonym">Epeira ventricosa</name>
    <dbReference type="NCBI Taxonomy" id="182803"/>
    <lineage>
        <taxon>Eukaryota</taxon>
        <taxon>Metazoa</taxon>
        <taxon>Ecdysozoa</taxon>
        <taxon>Arthropoda</taxon>
        <taxon>Chelicerata</taxon>
        <taxon>Arachnida</taxon>
        <taxon>Araneae</taxon>
        <taxon>Araneomorphae</taxon>
        <taxon>Entelegynae</taxon>
        <taxon>Araneoidea</taxon>
        <taxon>Araneidae</taxon>
        <taxon>Araneus</taxon>
    </lineage>
</organism>
<dbReference type="AlphaFoldDB" id="A0A4Y2SHP1"/>
<dbReference type="Gene3D" id="3.60.10.10">
    <property type="entry name" value="Endonuclease/exonuclease/phosphatase"/>
    <property type="match status" value="1"/>
</dbReference>
<evidence type="ECO:0000313" key="3">
    <source>
        <dbReference type="Proteomes" id="UP000499080"/>
    </source>
</evidence>
<comment type="caution">
    <text evidence="2">The sequence shown here is derived from an EMBL/GenBank/DDBJ whole genome shotgun (WGS) entry which is preliminary data.</text>
</comment>
<dbReference type="InterPro" id="IPR012337">
    <property type="entry name" value="RNaseH-like_sf"/>
</dbReference>
<evidence type="ECO:0000259" key="1">
    <source>
        <dbReference type="Pfam" id="PF14529"/>
    </source>
</evidence>
<sequence length="446" mass="50827">MTKRGHSDSDEKAARPNKTSRKLNLFIKDIGDAEKAKIAIAHGAKQIKVVIHTETGGCPVTTPKKLHTAFDSLLQKADNYFITKSKKLIIVTNHSSTVDKLLKLSKINDVPIRCRVIENTLSTQYIEGNVDTEASVIEIAEELEKEQIPVLKIVRFTKRDSHEPTPVVLLKKLGVACRDKIKLFRCVLRTHKYIENPKVCIQLYLPPSEVEVQAVRIVIDSKSILIINIYSSHGNFEPSFLEKLCESLSPPFIIVEDFNIHHQILGSLLTSRSANVVLDWISTHMCILNTSDPTYSKLDPTKSTVEIAKYFTSNRICDYPGYRSKAIKLVWVPAHVGITINEQADEAARVARTSDVIIYILVFRQRKSEKLFSECKQIRVAFNGKALNTFDLLRIFPKQRKLNYYFVERKFFLHGFEHGLYPQRKPKFFFSVSLPTKAILFKVGLE</sequence>
<protein>
    <recommendedName>
        <fullName evidence="1">Endonuclease/exonuclease/phosphatase domain-containing protein</fullName>
    </recommendedName>
</protein>